<name>A0A1Y1XS73_9FUNG</name>
<dbReference type="Proteomes" id="UP000193498">
    <property type="component" value="Unassembled WGS sequence"/>
</dbReference>
<keyword evidence="3" id="KW-1185">Reference proteome</keyword>
<proteinExistence type="predicted"/>
<comment type="caution">
    <text evidence="2">The sequence shown here is derived from an EMBL/GenBank/DDBJ whole genome shotgun (WGS) entry which is preliminary data.</text>
</comment>
<feature type="transmembrane region" description="Helical" evidence="1">
    <location>
        <begin position="47"/>
        <end position="67"/>
    </location>
</feature>
<dbReference type="InParanoid" id="A0A1Y1XS73"/>
<evidence type="ECO:0000313" key="2">
    <source>
        <dbReference type="EMBL" id="ORX88356.1"/>
    </source>
</evidence>
<reference evidence="2 3" key="1">
    <citation type="submission" date="2016-07" db="EMBL/GenBank/DDBJ databases">
        <title>Pervasive Adenine N6-methylation of Active Genes in Fungi.</title>
        <authorList>
            <consortium name="DOE Joint Genome Institute"/>
            <person name="Mondo S.J."/>
            <person name="Dannebaum R.O."/>
            <person name="Kuo R.C."/>
            <person name="Labutti K."/>
            <person name="Haridas S."/>
            <person name="Kuo A."/>
            <person name="Salamov A."/>
            <person name="Ahrendt S.R."/>
            <person name="Lipzen A."/>
            <person name="Sullivan W."/>
            <person name="Andreopoulos W.B."/>
            <person name="Clum A."/>
            <person name="Lindquist E."/>
            <person name="Daum C."/>
            <person name="Ramamoorthy G.K."/>
            <person name="Gryganskyi A."/>
            <person name="Culley D."/>
            <person name="Magnuson J.K."/>
            <person name="James T.Y."/>
            <person name="O'Malley M.A."/>
            <person name="Stajich J.E."/>
            <person name="Spatafora J.W."/>
            <person name="Visel A."/>
            <person name="Grigoriev I.V."/>
        </authorList>
    </citation>
    <scope>NUCLEOTIDE SEQUENCE [LARGE SCALE GENOMIC DNA]</scope>
    <source>
        <strain evidence="2 3">CBS 931.73</strain>
    </source>
</reference>
<accession>A0A1Y1XS73</accession>
<keyword evidence="1" id="KW-0472">Membrane</keyword>
<organism evidence="2 3">
    <name type="scientific">Basidiobolus meristosporus CBS 931.73</name>
    <dbReference type="NCBI Taxonomy" id="1314790"/>
    <lineage>
        <taxon>Eukaryota</taxon>
        <taxon>Fungi</taxon>
        <taxon>Fungi incertae sedis</taxon>
        <taxon>Zoopagomycota</taxon>
        <taxon>Entomophthoromycotina</taxon>
        <taxon>Basidiobolomycetes</taxon>
        <taxon>Basidiobolales</taxon>
        <taxon>Basidiobolaceae</taxon>
        <taxon>Basidiobolus</taxon>
    </lineage>
</organism>
<evidence type="ECO:0000313" key="3">
    <source>
        <dbReference type="Proteomes" id="UP000193498"/>
    </source>
</evidence>
<dbReference type="EMBL" id="MCFE01000534">
    <property type="protein sequence ID" value="ORX88356.1"/>
    <property type="molecule type" value="Genomic_DNA"/>
</dbReference>
<keyword evidence="1" id="KW-1133">Transmembrane helix</keyword>
<dbReference type="AlphaFoldDB" id="A0A1Y1XS73"/>
<evidence type="ECO:0000256" key="1">
    <source>
        <dbReference type="SAM" id="Phobius"/>
    </source>
</evidence>
<gene>
    <name evidence="2" type="ORF">K493DRAFT_78929</name>
</gene>
<keyword evidence="1" id="KW-0812">Transmembrane</keyword>
<sequence length="118" mass="13156">MYHLTTTDWSLNCGMHLTFHEEASSISPTKRTLRAQSLMSLSSAGMITWRLLLGSTSLTCRFLIISLMRPRIKTSSLAPPVIRAFISFPSMSFPAEGKKRLSLASFPFDALESECILN</sequence>
<protein>
    <submittedName>
        <fullName evidence="2">Uncharacterized protein</fullName>
    </submittedName>
</protein>